<dbReference type="InterPro" id="IPR006141">
    <property type="entry name" value="Intein_N"/>
</dbReference>
<evidence type="ECO:0000313" key="5">
    <source>
        <dbReference type="Proteomes" id="UP001153069"/>
    </source>
</evidence>
<protein>
    <submittedName>
        <fullName evidence="4">Warthog protein</fullName>
    </submittedName>
</protein>
<dbReference type="Pfam" id="PF01079">
    <property type="entry name" value="Hint"/>
    <property type="match status" value="1"/>
</dbReference>
<evidence type="ECO:0000259" key="3">
    <source>
        <dbReference type="SMART" id="SM00306"/>
    </source>
</evidence>
<dbReference type="EMBL" id="CAICTM010002632">
    <property type="protein sequence ID" value="CAB9529816.1"/>
    <property type="molecule type" value="Genomic_DNA"/>
</dbReference>
<organism evidence="4 5">
    <name type="scientific">Seminavis robusta</name>
    <dbReference type="NCBI Taxonomy" id="568900"/>
    <lineage>
        <taxon>Eukaryota</taxon>
        <taxon>Sar</taxon>
        <taxon>Stramenopiles</taxon>
        <taxon>Ochrophyta</taxon>
        <taxon>Bacillariophyta</taxon>
        <taxon>Bacillariophyceae</taxon>
        <taxon>Bacillariophycidae</taxon>
        <taxon>Naviculales</taxon>
        <taxon>Naviculaceae</taxon>
        <taxon>Seminavis</taxon>
    </lineage>
</organism>
<name>A0A9N8F217_9STRA</name>
<dbReference type="InterPro" id="IPR001767">
    <property type="entry name" value="Hedgehog_Hint"/>
</dbReference>
<dbReference type="GO" id="GO:0016539">
    <property type="term" value="P:intein-mediated protein splicing"/>
    <property type="evidence" value="ECO:0007669"/>
    <property type="project" value="InterPro"/>
</dbReference>
<dbReference type="PANTHER" id="PTHR46706">
    <property type="entry name" value="PROTEIN QUA-1-RELATED"/>
    <property type="match status" value="1"/>
</dbReference>
<dbReference type="SUPFAM" id="SSF51294">
    <property type="entry name" value="Hedgehog/intein (Hint) domain"/>
    <property type="match status" value="1"/>
</dbReference>
<evidence type="ECO:0000256" key="2">
    <source>
        <dbReference type="SAM" id="SignalP"/>
    </source>
</evidence>
<reference evidence="4" key="1">
    <citation type="submission" date="2020-06" db="EMBL/GenBank/DDBJ databases">
        <authorList>
            <consortium name="Plant Systems Biology data submission"/>
        </authorList>
    </citation>
    <scope>NUCLEOTIDE SEQUENCE</scope>
    <source>
        <strain evidence="4">D6</strain>
    </source>
</reference>
<dbReference type="GO" id="GO:0016540">
    <property type="term" value="P:protein autoprocessing"/>
    <property type="evidence" value="ECO:0007669"/>
    <property type="project" value="InterPro"/>
</dbReference>
<gene>
    <name evidence="4" type="ORF">SEMRO_2634_G333250.1</name>
</gene>
<dbReference type="InterPro" id="IPR003587">
    <property type="entry name" value="Hint_dom_N"/>
</dbReference>
<dbReference type="InterPro" id="IPR052140">
    <property type="entry name" value="Dev_Signal_Hedgehog-like"/>
</dbReference>
<feature type="chain" id="PRO_5040422192" evidence="2">
    <location>
        <begin position="22"/>
        <end position="390"/>
    </location>
</feature>
<dbReference type="OrthoDB" id="59517at2759"/>
<keyword evidence="1" id="KW-1133">Transmembrane helix</keyword>
<dbReference type="SMART" id="SM00306">
    <property type="entry name" value="HintN"/>
    <property type="match status" value="1"/>
</dbReference>
<evidence type="ECO:0000313" key="4">
    <source>
        <dbReference type="EMBL" id="CAB9529816.1"/>
    </source>
</evidence>
<dbReference type="Proteomes" id="UP001153069">
    <property type="component" value="Unassembled WGS sequence"/>
</dbReference>
<feature type="domain" description="Hint" evidence="3">
    <location>
        <begin position="136"/>
        <end position="230"/>
    </location>
</feature>
<evidence type="ECO:0000256" key="1">
    <source>
        <dbReference type="SAM" id="Phobius"/>
    </source>
</evidence>
<keyword evidence="1" id="KW-0472">Membrane</keyword>
<keyword evidence="1" id="KW-0812">Transmembrane</keyword>
<keyword evidence="2" id="KW-0732">Signal</keyword>
<comment type="caution">
    <text evidence="4">The sequence shown here is derived from an EMBL/GenBank/DDBJ whole genome shotgun (WGS) entry which is preliminary data.</text>
</comment>
<dbReference type="Gene3D" id="2.170.16.10">
    <property type="entry name" value="Hedgehog/Intein (Hint) domain"/>
    <property type="match status" value="1"/>
</dbReference>
<proteinExistence type="predicted"/>
<feature type="transmembrane region" description="Helical" evidence="1">
    <location>
        <begin position="364"/>
        <end position="382"/>
    </location>
</feature>
<dbReference type="InterPro" id="IPR036844">
    <property type="entry name" value="Hint_dom_sf"/>
</dbReference>
<dbReference type="PROSITE" id="PS50817">
    <property type="entry name" value="INTEIN_N_TER"/>
    <property type="match status" value="1"/>
</dbReference>
<keyword evidence="5" id="KW-1185">Reference proteome</keyword>
<sequence>MKCSTLLAAALVAISSPLARGECGDRVKTVGYGSHATQALDKTDSDGGFTAPNSGDFLCKVTCDAGSNINVYVKYSTSGTASSSNYDAKLEGGSCGDEISSQNYNGEQGIKIRTQADAGYQNLVLTCDCRNVAGGGGCFSGDTTVSVEGRGITSMKDLQVGDKVLTNHQYEPVYSFGHYHENLVADFVELTTEKESYITLTGNHLLYANGNTNPIRADRVQVGDQLSTGTVKKVATVTKQGLYMPLTPSGKIEVNNVEASAYISMADYAPIQNHPLLSFWLSENFLVHLWLAPYRVYCMGVSSNHCPNHVKNVDGDSGIMGYLLAGKQIAEFALEHNLLVQLLIGVPIFVSLLAFHAVETVSGGPAVAPLAVLFALGLYMKLRRQKQKAI</sequence>
<dbReference type="AlphaFoldDB" id="A0A9N8F217"/>
<feature type="signal peptide" evidence="2">
    <location>
        <begin position="1"/>
        <end position="21"/>
    </location>
</feature>
<dbReference type="CDD" id="cd00081">
    <property type="entry name" value="Hint"/>
    <property type="match status" value="1"/>
</dbReference>
<accession>A0A9N8F217</accession>
<dbReference type="PANTHER" id="PTHR46706:SF12">
    <property type="entry name" value="PROTEIN QUA-1-RELATED"/>
    <property type="match status" value="1"/>
</dbReference>